<protein>
    <recommendedName>
        <fullName evidence="7">rRNA adenine N(6)-methyltransferase</fullName>
        <ecNumber evidence="7">2.1.1.-</ecNumber>
    </recommendedName>
</protein>
<evidence type="ECO:0000256" key="5">
    <source>
        <dbReference type="ARBA" id="ARBA00022884"/>
    </source>
</evidence>
<dbReference type="GO" id="GO:0003723">
    <property type="term" value="F:RNA binding"/>
    <property type="evidence" value="ECO:0007669"/>
    <property type="project" value="UniProtKB-KW"/>
</dbReference>
<comment type="similarity">
    <text evidence="7">Belongs to the class I-like SAM-binding methyltransferase superfamily. rRNA adenine N(6)-methyltransferase family.</text>
</comment>
<evidence type="ECO:0000313" key="8">
    <source>
        <dbReference type="EMBL" id="KAJ3477929.1"/>
    </source>
</evidence>
<evidence type="ECO:0000256" key="3">
    <source>
        <dbReference type="ARBA" id="ARBA00022679"/>
    </source>
</evidence>
<dbReference type="GO" id="GO:0006391">
    <property type="term" value="P:transcription initiation at mitochondrial promoter"/>
    <property type="evidence" value="ECO:0007669"/>
    <property type="project" value="TreeGrafter"/>
</dbReference>
<dbReference type="EMBL" id="JANAWD010000553">
    <property type="protein sequence ID" value="KAJ3477929.1"/>
    <property type="molecule type" value="Genomic_DNA"/>
</dbReference>
<dbReference type="PANTHER" id="PTHR11727">
    <property type="entry name" value="DIMETHYLADENOSINE TRANSFERASE"/>
    <property type="match status" value="1"/>
</dbReference>
<sequence length="414" mass="46773">MPPAPSILRSLALTSRRIPKVEIHRCLRLYSVESVNIPPLPPDDEWKAVFPHLPVPVRDRVSVRDPVTADRMAASFVAGKSIAAGDNKIIIESFPGPGALSRALLKLPESKIKKLIILEDWKTYLEHLQPLEADPRVTVVPLSGFDWDTYSIIEERGLLNDVETVPWDGGGAFSVRVLVAVMGSLGLTCCSAPTTPLHQHIPHSIKGEQLIAQLFRCIPEKSWLFKYGRVPMSFILGDWIWERTTAKKGTQSRCKVSVIAEASAKLQNSVPPASLRPYEEHFHPLRNLTIVQQNRPESRRVGHPYVSVNVLPYEEQVIERDMLEKWDFVLRRLFVLKGTPLKRAISSIAPGANVMLKSLTDPALPKNERVDCTQKVRDLTIAEWALVMRAFDNWPFAPQDLMIGDHFLRDDRRY</sequence>
<keyword evidence="9" id="KW-1185">Reference proteome</keyword>
<dbReference type="GO" id="GO:0000179">
    <property type="term" value="F:rRNA (adenine-N6,N6-)-dimethyltransferase activity"/>
    <property type="evidence" value="ECO:0007669"/>
    <property type="project" value="TreeGrafter"/>
</dbReference>
<dbReference type="PANTHER" id="PTHR11727:SF17">
    <property type="entry name" value="DIMETHYLADENOSINE TRANSFERASE 1, MITOCHONDRIAL"/>
    <property type="match status" value="1"/>
</dbReference>
<dbReference type="SUPFAM" id="SSF53335">
    <property type="entry name" value="S-adenosyl-L-methionine-dependent methyltransferases"/>
    <property type="match status" value="1"/>
</dbReference>
<accession>A0AAD5Y9K4</accession>
<proteinExistence type="inferred from homology"/>
<dbReference type="Gene3D" id="3.40.50.150">
    <property type="entry name" value="Vaccinia Virus protein VP39"/>
    <property type="match status" value="1"/>
</dbReference>
<dbReference type="EC" id="2.1.1.-" evidence="7"/>
<dbReference type="InterPro" id="IPR023165">
    <property type="entry name" value="rRNA_Ade_diMease-like_C"/>
</dbReference>
<reference evidence="8" key="1">
    <citation type="submission" date="2022-07" db="EMBL/GenBank/DDBJ databases">
        <title>Genome Sequence of Physisporinus lineatus.</title>
        <authorList>
            <person name="Buettner E."/>
        </authorList>
    </citation>
    <scope>NUCLEOTIDE SEQUENCE</scope>
    <source>
        <strain evidence="8">VT162</strain>
    </source>
</reference>
<evidence type="ECO:0000256" key="6">
    <source>
        <dbReference type="ARBA" id="ARBA00024915"/>
    </source>
</evidence>
<dbReference type="Proteomes" id="UP001212997">
    <property type="component" value="Unassembled WGS sequence"/>
</dbReference>
<evidence type="ECO:0000313" key="9">
    <source>
        <dbReference type="Proteomes" id="UP001212997"/>
    </source>
</evidence>
<evidence type="ECO:0000256" key="7">
    <source>
        <dbReference type="RuleBase" id="RU362106"/>
    </source>
</evidence>
<name>A0AAD5Y9K4_9APHY</name>
<dbReference type="AlphaFoldDB" id="A0AAD5Y9K4"/>
<dbReference type="GO" id="GO:0005759">
    <property type="term" value="C:mitochondrial matrix"/>
    <property type="evidence" value="ECO:0007669"/>
    <property type="project" value="TreeGrafter"/>
</dbReference>
<dbReference type="Gene3D" id="1.10.8.100">
    <property type="entry name" value="Ribosomal RNA adenine dimethylase-like, domain 2"/>
    <property type="match status" value="1"/>
</dbReference>
<keyword evidence="2 7" id="KW-0489">Methyltransferase</keyword>
<organism evidence="8 9">
    <name type="scientific">Meripilus lineatus</name>
    <dbReference type="NCBI Taxonomy" id="2056292"/>
    <lineage>
        <taxon>Eukaryota</taxon>
        <taxon>Fungi</taxon>
        <taxon>Dikarya</taxon>
        <taxon>Basidiomycota</taxon>
        <taxon>Agaricomycotina</taxon>
        <taxon>Agaricomycetes</taxon>
        <taxon>Polyporales</taxon>
        <taxon>Meripilaceae</taxon>
        <taxon>Meripilus</taxon>
    </lineage>
</organism>
<keyword evidence="3 7" id="KW-0808">Transferase</keyword>
<dbReference type="InterPro" id="IPR001737">
    <property type="entry name" value="KsgA/Erm"/>
</dbReference>
<keyword evidence="4 7" id="KW-0949">S-adenosyl-L-methionine</keyword>
<keyword evidence="5" id="KW-0694">RNA-binding</keyword>
<gene>
    <name evidence="8" type="ORF">NLI96_g10130</name>
</gene>
<evidence type="ECO:0000256" key="4">
    <source>
        <dbReference type="ARBA" id="ARBA00022691"/>
    </source>
</evidence>
<evidence type="ECO:0000256" key="1">
    <source>
        <dbReference type="ARBA" id="ARBA00004173"/>
    </source>
</evidence>
<dbReference type="Pfam" id="PF00398">
    <property type="entry name" value="RrnaAD"/>
    <property type="match status" value="1"/>
</dbReference>
<comment type="subcellular location">
    <subcellularLocation>
        <location evidence="1">Mitochondrion</location>
    </subcellularLocation>
</comment>
<dbReference type="InterPro" id="IPR029063">
    <property type="entry name" value="SAM-dependent_MTases_sf"/>
</dbReference>
<comment type="function">
    <text evidence="6">Mitochondrial transcription factor that confers selective promoter recognition on the core subunit of the yeast mitochondrial RNA polymerase. Interacts with DNA in a non-specific manner.</text>
</comment>
<evidence type="ECO:0000256" key="2">
    <source>
        <dbReference type="ARBA" id="ARBA00022603"/>
    </source>
</evidence>
<dbReference type="GO" id="GO:0034246">
    <property type="term" value="F:mitochondrial transcription factor activity"/>
    <property type="evidence" value="ECO:0007669"/>
    <property type="project" value="TreeGrafter"/>
</dbReference>
<keyword evidence="7" id="KW-0698">rRNA processing</keyword>
<comment type="caution">
    <text evidence="8">The sequence shown here is derived from an EMBL/GenBank/DDBJ whole genome shotgun (WGS) entry which is preliminary data.</text>
</comment>